<dbReference type="Pfam" id="PF08780">
    <property type="entry name" value="NTase_sub_bind"/>
    <property type="match status" value="1"/>
</dbReference>
<accession>A0A1F5VFE5</accession>
<protein>
    <recommendedName>
        <fullName evidence="3">Nucleotidyltransferase</fullName>
    </recommendedName>
</protein>
<evidence type="ECO:0008006" key="3">
    <source>
        <dbReference type="Google" id="ProtNLM"/>
    </source>
</evidence>
<evidence type="ECO:0000313" key="1">
    <source>
        <dbReference type="EMBL" id="OGF62145.1"/>
    </source>
</evidence>
<dbReference type="InterPro" id="IPR010235">
    <property type="entry name" value="HepT"/>
</dbReference>
<proteinExistence type="predicted"/>
<organism evidence="1 2">
    <name type="scientific">Candidatus Giovannonibacteria bacterium RIFCSPHIGHO2_01_FULL_45_23</name>
    <dbReference type="NCBI Taxonomy" id="1798325"/>
    <lineage>
        <taxon>Bacteria</taxon>
        <taxon>Candidatus Giovannoniibacteriota</taxon>
    </lineage>
</organism>
<dbReference type="SUPFAM" id="SSF81593">
    <property type="entry name" value="Nucleotidyltransferase substrate binding subunit/domain"/>
    <property type="match status" value="1"/>
</dbReference>
<dbReference type="NCBIfam" id="TIGR01987">
    <property type="entry name" value="HI0074"/>
    <property type="match status" value="1"/>
</dbReference>
<dbReference type="STRING" id="1798325.A2834_02215"/>
<dbReference type="Proteomes" id="UP000179251">
    <property type="component" value="Unassembled WGS sequence"/>
</dbReference>
<dbReference type="Gene3D" id="1.20.120.330">
    <property type="entry name" value="Nucleotidyltransferases domain 2"/>
    <property type="match status" value="1"/>
</dbReference>
<comment type="caution">
    <text evidence="1">The sequence shown here is derived from an EMBL/GenBank/DDBJ whole genome shotgun (WGS) entry which is preliminary data.</text>
</comment>
<evidence type="ECO:0000313" key="2">
    <source>
        <dbReference type="Proteomes" id="UP000179251"/>
    </source>
</evidence>
<gene>
    <name evidence="1" type="ORF">A2834_02215</name>
</gene>
<dbReference type="EMBL" id="MFHD01000022">
    <property type="protein sequence ID" value="OGF62145.1"/>
    <property type="molecule type" value="Genomic_DNA"/>
</dbReference>
<sequence>MTKFSALKRDFAKALSRLEEALEQKKSRIVRDAAIKRFEFTFDISWKLMKALLEEKKGIVCASPKECIKLAYNQGIIDYDKTWIDVVDLRNEIVHEYSEEYANGLYAKLPKVAKLFANLKAGIEKNMH</sequence>
<dbReference type="AlphaFoldDB" id="A0A1F5VFE5"/>
<name>A0A1F5VFE5_9BACT</name>
<reference evidence="1 2" key="1">
    <citation type="journal article" date="2016" name="Nat. Commun.">
        <title>Thousands of microbial genomes shed light on interconnected biogeochemical processes in an aquifer system.</title>
        <authorList>
            <person name="Anantharaman K."/>
            <person name="Brown C.T."/>
            <person name="Hug L.A."/>
            <person name="Sharon I."/>
            <person name="Castelle C.J."/>
            <person name="Probst A.J."/>
            <person name="Thomas B.C."/>
            <person name="Singh A."/>
            <person name="Wilkins M.J."/>
            <person name="Karaoz U."/>
            <person name="Brodie E.L."/>
            <person name="Williams K.H."/>
            <person name="Hubbard S.S."/>
            <person name="Banfield J.F."/>
        </authorList>
    </citation>
    <scope>NUCLEOTIDE SEQUENCE [LARGE SCALE GENOMIC DNA]</scope>
</reference>